<evidence type="ECO:0000256" key="13">
    <source>
        <dbReference type="ARBA" id="ARBA00023027"/>
    </source>
</evidence>
<comment type="catalytic activity">
    <reaction evidence="22">
        <text>a quinone + NADH + H(+) = a quinol + NAD(+)</text>
        <dbReference type="Rhea" id="RHEA:46160"/>
        <dbReference type="ChEBI" id="CHEBI:15378"/>
        <dbReference type="ChEBI" id="CHEBI:24646"/>
        <dbReference type="ChEBI" id="CHEBI:57540"/>
        <dbReference type="ChEBI" id="CHEBI:57945"/>
        <dbReference type="ChEBI" id="CHEBI:132124"/>
        <dbReference type="EC" id="1.6.5.2"/>
    </reaction>
    <physiologicalReaction direction="left-to-right" evidence="22">
        <dbReference type="Rhea" id="RHEA:46161"/>
    </physiologicalReaction>
</comment>
<evidence type="ECO:0000256" key="19">
    <source>
        <dbReference type="ARBA" id="ARBA00042364"/>
    </source>
</evidence>
<evidence type="ECO:0000256" key="21">
    <source>
        <dbReference type="ARBA" id="ARBA00046551"/>
    </source>
</evidence>
<keyword evidence="9" id="KW-0274">FAD</keyword>
<dbReference type="EC" id="1.6.5.2" evidence="4"/>
<proteinExistence type="inferred from homology"/>
<evidence type="ECO:0000256" key="10">
    <source>
        <dbReference type="ARBA" id="ARBA00022843"/>
    </source>
</evidence>
<keyword evidence="5" id="KW-0963">Cytoplasm</keyword>
<keyword evidence="7" id="KW-0597">Phosphoprotein</keyword>
<evidence type="ECO:0000259" key="26">
    <source>
        <dbReference type="Pfam" id="PF02525"/>
    </source>
</evidence>
<evidence type="ECO:0000256" key="4">
    <source>
        <dbReference type="ARBA" id="ARBA00012648"/>
    </source>
</evidence>
<gene>
    <name evidence="28" type="primary">NQO1</name>
</gene>
<comment type="cofactor">
    <cofactor evidence="1">
        <name>FAD</name>
        <dbReference type="ChEBI" id="CHEBI:57692"/>
    </cofactor>
</comment>
<dbReference type="InterPro" id="IPR029039">
    <property type="entry name" value="Flavoprotein-like_sf"/>
</dbReference>
<comment type="catalytic activity">
    <reaction evidence="25">
        <text>a quinone + NADPH + H(+) = a quinol + NADP(+)</text>
        <dbReference type="Rhea" id="RHEA:46164"/>
        <dbReference type="ChEBI" id="CHEBI:15378"/>
        <dbReference type="ChEBI" id="CHEBI:24646"/>
        <dbReference type="ChEBI" id="CHEBI:57783"/>
        <dbReference type="ChEBI" id="CHEBI:58349"/>
        <dbReference type="ChEBI" id="CHEBI:132124"/>
        <dbReference type="EC" id="1.6.5.2"/>
    </reaction>
    <physiologicalReaction direction="left-to-right" evidence="25">
        <dbReference type="Rhea" id="RHEA:46165"/>
    </physiologicalReaction>
</comment>
<evidence type="ECO:0000256" key="20">
    <source>
        <dbReference type="ARBA" id="ARBA00042416"/>
    </source>
</evidence>
<evidence type="ECO:0000256" key="6">
    <source>
        <dbReference type="ARBA" id="ARBA00022499"/>
    </source>
</evidence>
<dbReference type="OrthoDB" id="26889at2759"/>
<evidence type="ECO:0000256" key="5">
    <source>
        <dbReference type="ARBA" id="ARBA00022490"/>
    </source>
</evidence>
<evidence type="ECO:0000256" key="25">
    <source>
        <dbReference type="ARBA" id="ARBA00049392"/>
    </source>
</evidence>
<keyword evidence="12" id="KW-0560">Oxidoreductase</keyword>
<evidence type="ECO:0000256" key="15">
    <source>
        <dbReference type="ARBA" id="ARBA00041787"/>
    </source>
</evidence>
<evidence type="ECO:0000256" key="22">
    <source>
        <dbReference type="ARBA" id="ARBA00048181"/>
    </source>
</evidence>
<evidence type="ECO:0000256" key="1">
    <source>
        <dbReference type="ARBA" id="ARBA00001974"/>
    </source>
</evidence>
<evidence type="ECO:0000256" key="2">
    <source>
        <dbReference type="ARBA" id="ARBA00004514"/>
    </source>
</evidence>
<dbReference type="OMA" id="VETHKAY"/>
<evidence type="ECO:0000256" key="18">
    <source>
        <dbReference type="ARBA" id="ARBA00042298"/>
    </source>
</evidence>
<dbReference type="SUPFAM" id="SSF52218">
    <property type="entry name" value="Flavoproteins"/>
    <property type="match status" value="1"/>
</dbReference>
<reference evidence="28" key="1">
    <citation type="submission" date="2025-08" db="UniProtKB">
        <authorList>
            <consortium name="RefSeq"/>
        </authorList>
    </citation>
    <scope>IDENTIFICATION</scope>
    <source>
        <tissue evidence="28">Liver</tissue>
    </source>
</reference>
<accession>A0A9F2WJJ3</accession>
<comment type="catalytic activity">
    <reaction evidence="24">
        <text>ubiquinone-10 + NADH + H(+) = ubiquinol-10 + NAD(+)</text>
        <dbReference type="Rhea" id="RHEA:61984"/>
        <dbReference type="ChEBI" id="CHEBI:15378"/>
        <dbReference type="ChEBI" id="CHEBI:46245"/>
        <dbReference type="ChEBI" id="CHEBI:57540"/>
        <dbReference type="ChEBI" id="CHEBI:57945"/>
        <dbReference type="ChEBI" id="CHEBI:64183"/>
    </reaction>
    <physiologicalReaction direction="left-to-right" evidence="24">
        <dbReference type="Rhea" id="RHEA:61985"/>
    </physiologicalReaction>
</comment>
<evidence type="ECO:0000256" key="7">
    <source>
        <dbReference type="ARBA" id="ARBA00022553"/>
    </source>
</evidence>
<comment type="subcellular location">
    <subcellularLocation>
        <location evidence="2">Cytoplasm</location>
        <location evidence="2">Cytosol</location>
    </subcellularLocation>
</comment>
<evidence type="ECO:0000256" key="12">
    <source>
        <dbReference type="ARBA" id="ARBA00023002"/>
    </source>
</evidence>
<dbReference type="InterPro" id="IPR003680">
    <property type="entry name" value="Flavodoxin_fold"/>
</dbReference>
<comment type="similarity">
    <text evidence="3">Belongs to the NAD(P)H dehydrogenase (quinone) family.</text>
</comment>
<evidence type="ECO:0000256" key="3">
    <source>
        <dbReference type="ARBA" id="ARBA00006252"/>
    </source>
</evidence>
<keyword evidence="8" id="KW-0285">Flavoprotein</keyword>
<organism evidence="27 28">
    <name type="scientific">Python bivittatus</name>
    <name type="common">Burmese python</name>
    <name type="synonym">Python molurus bivittatus</name>
    <dbReference type="NCBI Taxonomy" id="176946"/>
    <lineage>
        <taxon>Eukaryota</taxon>
        <taxon>Metazoa</taxon>
        <taxon>Chordata</taxon>
        <taxon>Craniata</taxon>
        <taxon>Vertebrata</taxon>
        <taxon>Euteleostomi</taxon>
        <taxon>Lepidosauria</taxon>
        <taxon>Squamata</taxon>
        <taxon>Bifurcata</taxon>
        <taxon>Unidentata</taxon>
        <taxon>Episquamata</taxon>
        <taxon>Toxicofera</taxon>
        <taxon>Serpentes</taxon>
        <taxon>Henophidia</taxon>
        <taxon>Pythonidae</taxon>
        <taxon>Python</taxon>
    </lineage>
</organism>
<dbReference type="GO" id="GO:0005829">
    <property type="term" value="C:cytosol"/>
    <property type="evidence" value="ECO:0007669"/>
    <property type="project" value="UniProtKB-SubCell"/>
</dbReference>
<dbReference type="PANTHER" id="PTHR10204:SF1">
    <property type="entry name" value="NAD(P)H DEHYDROGENASE [QUINONE] 1"/>
    <property type="match status" value="1"/>
</dbReference>
<keyword evidence="27" id="KW-1185">Reference proteome</keyword>
<evidence type="ECO:0000313" key="27">
    <source>
        <dbReference type="Proteomes" id="UP000695026"/>
    </source>
</evidence>
<comment type="subunit">
    <text evidence="21">Homodimer. Interacts with PDLIM4 isoform 2; this interaction stabilizes PDLIM4 isoform 2 in response to oxidative stress and protects it from ubiquitin-independent degradation by the core 20S proteasome. Interacts with TP73 (via SAM domain); this interaction is NADH-dependent, stabilizes TP73 in response to oxidative stress and protects it from ubiquitin-independent degradation by the 20S proteasome. Interacts with TP53; this interaction is NADH-dependent, stabilizes TP53 in response to oxidative stress and protects it from ubiquitin-independent degradation by the 20S proteasome.</text>
</comment>
<feature type="domain" description="Flavodoxin-like fold" evidence="26">
    <location>
        <begin position="15"/>
        <end position="148"/>
    </location>
</feature>
<name>A0A9F2WJJ3_PYTBI</name>
<dbReference type="RefSeq" id="XP_007442038.1">
    <property type="nucleotide sequence ID" value="XM_007441976.2"/>
</dbReference>
<dbReference type="GO" id="GO:0003955">
    <property type="term" value="F:NAD(P)H dehydrogenase (quinone) activity"/>
    <property type="evidence" value="ECO:0007669"/>
    <property type="project" value="UniProtKB-EC"/>
</dbReference>
<keyword evidence="10" id="KW-0832">Ubl conjugation</keyword>
<comment type="catalytic activity">
    <reaction evidence="23">
        <text>menadione + NADH + H(+) = menadiol + NAD(+)</text>
        <dbReference type="Rhea" id="RHEA:69695"/>
        <dbReference type="ChEBI" id="CHEBI:6746"/>
        <dbReference type="ChEBI" id="CHEBI:15378"/>
        <dbReference type="ChEBI" id="CHEBI:28869"/>
        <dbReference type="ChEBI" id="CHEBI:57540"/>
        <dbReference type="ChEBI" id="CHEBI:57945"/>
    </reaction>
    <physiologicalReaction direction="left-to-right" evidence="23">
        <dbReference type="Rhea" id="RHEA:69696"/>
    </physiologicalReaction>
</comment>
<dbReference type="KEGG" id="pbi:103054380"/>
<dbReference type="Pfam" id="PF02525">
    <property type="entry name" value="Flavodoxin_2"/>
    <property type="match status" value="1"/>
</dbReference>
<sequence length="219" mass="24862">MLLGDSEAGLAWKEGRLSSDILREVEKLEAADLVIFQFPLQWFGLPAILKGWFDRILIEGFAYSYSAMYNQGPFQKKKAVLSFTTGGMGSMYTPAGINGDINVLLWPIQNGTLRFCGFQVLAPQIAFGIAHTPEEERSQVLEDWKRRLVTIWEEEPLSFAPNSLFELSFAKGFVLKKDVQEEQEKEKYGLTVGQHLGKPFPPDHQVKAQEQYLSRWEAV</sequence>
<evidence type="ECO:0000256" key="24">
    <source>
        <dbReference type="ARBA" id="ARBA00049236"/>
    </source>
</evidence>
<evidence type="ECO:0000256" key="16">
    <source>
        <dbReference type="ARBA" id="ARBA00042248"/>
    </source>
</evidence>
<evidence type="ECO:0000313" key="28">
    <source>
        <dbReference type="RefSeq" id="XP_007442038.1"/>
    </source>
</evidence>
<evidence type="ECO:0000256" key="14">
    <source>
        <dbReference type="ARBA" id="ARBA00040776"/>
    </source>
</evidence>
<protein>
    <recommendedName>
        <fullName evidence="14">NAD(P)H dehydrogenase [quinone] 1</fullName>
        <ecNumber evidence="4">1.6.5.2</ecNumber>
    </recommendedName>
    <alternativeName>
        <fullName evidence="18">Azoreductase</fullName>
    </alternativeName>
    <alternativeName>
        <fullName evidence="20">DT-diaphorase</fullName>
    </alternativeName>
    <alternativeName>
        <fullName evidence="16">Menadione reductase</fullName>
    </alternativeName>
    <alternativeName>
        <fullName evidence="17">NAD(P)H:quinone oxidoreductase 1</fullName>
    </alternativeName>
    <alternativeName>
        <fullName evidence="15">Phylloquinone reductase</fullName>
    </alternativeName>
    <alternativeName>
        <fullName evidence="19">Quinone reductase 1</fullName>
    </alternativeName>
</protein>
<dbReference type="Proteomes" id="UP000695026">
    <property type="component" value="Unplaced"/>
</dbReference>
<dbReference type="GeneID" id="103054380"/>
<keyword evidence="6" id="KW-1017">Isopeptide bond</keyword>
<dbReference type="InterPro" id="IPR051545">
    <property type="entry name" value="NAD(P)H_dehydrogenase_qn"/>
</dbReference>
<dbReference type="Gene3D" id="3.40.50.360">
    <property type="match status" value="1"/>
</dbReference>
<evidence type="ECO:0000256" key="11">
    <source>
        <dbReference type="ARBA" id="ARBA00022857"/>
    </source>
</evidence>
<keyword evidence="11" id="KW-0521">NADP</keyword>
<dbReference type="AlphaFoldDB" id="A0A9F2WJJ3"/>
<dbReference type="CTD" id="1728"/>
<dbReference type="PANTHER" id="PTHR10204">
    <property type="entry name" value="NAD P H OXIDOREDUCTASE-RELATED"/>
    <property type="match status" value="1"/>
</dbReference>
<evidence type="ECO:0000256" key="17">
    <source>
        <dbReference type="ARBA" id="ARBA00042288"/>
    </source>
</evidence>
<keyword evidence="13" id="KW-0520">NAD</keyword>
<evidence type="ECO:0000256" key="23">
    <source>
        <dbReference type="ARBA" id="ARBA00048412"/>
    </source>
</evidence>
<evidence type="ECO:0000256" key="8">
    <source>
        <dbReference type="ARBA" id="ARBA00022630"/>
    </source>
</evidence>
<evidence type="ECO:0000256" key="9">
    <source>
        <dbReference type="ARBA" id="ARBA00022827"/>
    </source>
</evidence>